<dbReference type="Pfam" id="PF00850">
    <property type="entry name" value="Hist_deacetyl"/>
    <property type="match status" value="1"/>
</dbReference>
<evidence type="ECO:0000259" key="5">
    <source>
        <dbReference type="Pfam" id="PF00850"/>
    </source>
</evidence>
<dbReference type="InterPro" id="IPR037138">
    <property type="entry name" value="His_deacetylse_dom_sf"/>
</dbReference>
<proteinExistence type="inferred from homology"/>
<dbReference type="OrthoDB" id="9808367at2"/>
<gene>
    <name evidence="6" type="ORF">CVT23_03230</name>
</gene>
<dbReference type="PRINTS" id="PR01270">
    <property type="entry name" value="HDASUPER"/>
</dbReference>
<dbReference type="GO" id="GO:0045150">
    <property type="term" value="P:acetoin catabolic process"/>
    <property type="evidence" value="ECO:0007669"/>
    <property type="project" value="UniProtKB-UniPathway"/>
</dbReference>
<dbReference type="InterPro" id="IPR000286">
    <property type="entry name" value="HDACs"/>
</dbReference>
<dbReference type="Gene3D" id="3.40.800.20">
    <property type="entry name" value="Histone deacetylase domain"/>
    <property type="match status" value="1"/>
</dbReference>
<dbReference type="InterPro" id="IPR023696">
    <property type="entry name" value="Ureohydrolase_dom_sf"/>
</dbReference>
<accession>A0A2M9G6B7</accession>
<dbReference type="AlphaFoldDB" id="A0A2M9G6B7"/>
<evidence type="ECO:0000313" key="6">
    <source>
        <dbReference type="EMBL" id="PJK31251.1"/>
    </source>
</evidence>
<feature type="domain" description="Histone deacetylase" evidence="5">
    <location>
        <begin position="22"/>
        <end position="307"/>
    </location>
</feature>
<dbReference type="EMBL" id="PHIG01000007">
    <property type="protein sequence ID" value="PJK31251.1"/>
    <property type="molecule type" value="Genomic_DNA"/>
</dbReference>
<evidence type="ECO:0000313" key="7">
    <source>
        <dbReference type="Proteomes" id="UP000229498"/>
    </source>
</evidence>
<sequence length="364" mass="40087">MRARTYFIGSEIYRASRYGRRHPLAIPRVSTVMDLARALHWLPEEAYLDSPTATVGELCRFHDPAYVAAVQRAEREQRADAELRERYNIGRLENPVFGEVFRRPATAAGASLLAAELIAGDRADRVYTPAGGTHHGRPDRASGFCFFNDPVLCILRLKDRGVKRIAYVDLDAHHCDGVEDALHADPSVLTVSLHEHGRWPHDAAIEQRHDATTVNLALPRGAGDAAFRAAFETGALPRVRAFDPQVVIVQAGADALADDPLSRLELSNRALWRAVRQLDRAAEKMIVLGGGGYNPWSVARCWTGIWGVIAGYARPSRLPEGAEAVLRGLSWRRAAGRNPPEHWFTTLADPLPADGPRPKETALA</sequence>
<dbReference type="CDD" id="cd09994">
    <property type="entry name" value="HDAC_AcuC_like"/>
    <property type="match status" value="1"/>
</dbReference>
<dbReference type="UniPathway" id="UPA00040"/>
<dbReference type="InterPro" id="IPR003085">
    <property type="entry name" value="AcuC"/>
</dbReference>
<dbReference type="GO" id="GO:0004407">
    <property type="term" value="F:histone deacetylase activity"/>
    <property type="evidence" value="ECO:0007669"/>
    <property type="project" value="TreeGrafter"/>
</dbReference>
<evidence type="ECO:0000256" key="4">
    <source>
        <dbReference type="ARBA" id="ARBA00022627"/>
    </source>
</evidence>
<dbReference type="GO" id="GO:0040029">
    <property type="term" value="P:epigenetic regulation of gene expression"/>
    <property type="evidence" value="ECO:0007669"/>
    <property type="project" value="TreeGrafter"/>
</dbReference>
<comment type="caution">
    <text evidence="6">The sequence shown here is derived from an EMBL/GenBank/DDBJ whole genome shotgun (WGS) entry which is preliminary data.</text>
</comment>
<dbReference type="SUPFAM" id="SSF52768">
    <property type="entry name" value="Arginase/deacetylase"/>
    <property type="match status" value="1"/>
</dbReference>
<name>A0A2M9G6B7_9PROT</name>
<dbReference type="InterPro" id="IPR023801">
    <property type="entry name" value="His_deacetylse_dom"/>
</dbReference>
<evidence type="ECO:0000256" key="3">
    <source>
        <dbReference type="ARBA" id="ARBA00020218"/>
    </source>
</evidence>
<dbReference type="RefSeq" id="WP_109796132.1">
    <property type="nucleotide sequence ID" value="NZ_PHIG01000007.1"/>
</dbReference>
<dbReference type="Proteomes" id="UP000229498">
    <property type="component" value="Unassembled WGS sequence"/>
</dbReference>
<reference evidence="6 7" key="1">
    <citation type="submission" date="2017-11" db="EMBL/GenBank/DDBJ databases">
        <title>Draft genome sequence of Rhizobiales bacterium SY3-13.</title>
        <authorList>
            <person name="Sun C."/>
        </authorList>
    </citation>
    <scope>NUCLEOTIDE SEQUENCE [LARGE SCALE GENOMIC DNA]</scope>
    <source>
        <strain evidence="6 7">SY3-13</strain>
    </source>
</reference>
<keyword evidence="4" id="KW-0006">Acetoin catabolism</keyword>
<protein>
    <recommendedName>
        <fullName evidence="3">Acetoin utilization protein AcuC</fullName>
    </recommendedName>
</protein>
<keyword evidence="7" id="KW-1185">Reference proteome</keyword>
<evidence type="ECO:0000256" key="1">
    <source>
        <dbReference type="ARBA" id="ARBA00005101"/>
    </source>
</evidence>
<dbReference type="PANTHER" id="PTHR10625">
    <property type="entry name" value="HISTONE DEACETYLASE HDAC1-RELATED"/>
    <property type="match status" value="1"/>
</dbReference>
<comment type="pathway">
    <text evidence="1">Ketone degradation; acetoin degradation.</text>
</comment>
<comment type="similarity">
    <text evidence="2">Belongs to the histone deacetylase family.</text>
</comment>
<organism evidence="6 7">
    <name type="scientific">Minwuia thermotolerans</name>
    <dbReference type="NCBI Taxonomy" id="2056226"/>
    <lineage>
        <taxon>Bacteria</taxon>
        <taxon>Pseudomonadati</taxon>
        <taxon>Pseudomonadota</taxon>
        <taxon>Alphaproteobacteria</taxon>
        <taxon>Minwuiales</taxon>
        <taxon>Minwuiaceae</taxon>
        <taxon>Minwuia</taxon>
    </lineage>
</organism>
<evidence type="ECO:0000256" key="2">
    <source>
        <dbReference type="ARBA" id="ARBA00005947"/>
    </source>
</evidence>
<dbReference type="PANTHER" id="PTHR10625:SF10">
    <property type="entry name" value="HISTONE DEACETYLASE HDAC1"/>
    <property type="match status" value="1"/>
</dbReference>